<dbReference type="PANTHER" id="PTHR44329">
    <property type="entry name" value="SERINE/THREONINE-PROTEIN KINASE TNNI3K-RELATED"/>
    <property type="match status" value="1"/>
</dbReference>
<dbReference type="PANTHER" id="PTHR44329:SF297">
    <property type="entry name" value="RECEPTOR-INTERACTING SERINE_THREONINE-PROTEIN KINASE 3"/>
    <property type="match status" value="1"/>
</dbReference>
<dbReference type="AlphaFoldDB" id="A0A9Q0E237"/>
<dbReference type="PROSITE" id="PS00107">
    <property type="entry name" value="PROTEIN_KINASE_ATP"/>
    <property type="match status" value="1"/>
</dbReference>
<evidence type="ECO:0000256" key="1">
    <source>
        <dbReference type="ARBA" id="ARBA00022527"/>
    </source>
</evidence>
<dbReference type="GO" id="GO:0005524">
    <property type="term" value="F:ATP binding"/>
    <property type="evidence" value="ECO:0007669"/>
    <property type="project" value="UniProtKB-UniRule"/>
</dbReference>
<gene>
    <name evidence="7" type="ORF">NHX12_002139</name>
</gene>
<comment type="similarity">
    <text evidence="5">Belongs to the protein kinase superfamily.</text>
</comment>
<dbReference type="InterPro" id="IPR011029">
    <property type="entry name" value="DEATH-like_dom_sf"/>
</dbReference>
<keyword evidence="1 5" id="KW-0808">Transferase</keyword>
<dbReference type="Pfam" id="PF07714">
    <property type="entry name" value="PK_Tyr_Ser-Thr"/>
    <property type="match status" value="1"/>
</dbReference>
<feature type="non-terminal residue" evidence="7">
    <location>
        <position position="1"/>
    </location>
</feature>
<keyword evidence="1 5" id="KW-0418">Kinase</keyword>
<proteinExistence type="inferred from homology"/>
<dbReference type="InterPro" id="IPR001245">
    <property type="entry name" value="Ser-Thr/Tyr_kinase_cat_dom"/>
</dbReference>
<organism evidence="7 8">
    <name type="scientific">Muraenolepis orangiensis</name>
    <name type="common">Patagonian moray cod</name>
    <dbReference type="NCBI Taxonomy" id="630683"/>
    <lineage>
        <taxon>Eukaryota</taxon>
        <taxon>Metazoa</taxon>
        <taxon>Chordata</taxon>
        <taxon>Craniata</taxon>
        <taxon>Vertebrata</taxon>
        <taxon>Euteleostomi</taxon>
        <taxon>Actinopterygii</taxon>
        <taxon>Neopterygii</taxon>
        <taxon>Teleostei</taxon>
        <taxon>Neoteleostei</taxon>
        <taxon>Acanthomorphata</taxon>
        <taxon>Zeiogadaria</taxon>
        <taxon>Gadariae</taxon>
        <taxon>Gadiformes</taxon>
        <taxon>Muraenolepidoidei</taxon>
        <taxon>Muraenolepididae</taxon>
        <taxon>Muraenolepis</taxon>
    </lineage>
</organism>
<name>A0A9Q0E237_9TELE</name>
<dbReference type="Proteomes" id="UP001148018">
    <property type="component" value="Unassembled WGS sequence"/>
</dbReference>
<dbReference type="InterPro" id="IPR008271">
    <property type="entry name" value="Ser/Thr_kinase_AS"/>
</dbReference>
<feature type="domain" description="Protein kinase" evidence="6">
    <location>
        <begin position="16"/>
        <end position="288"/>
    </location>
</feature>
<evidence type="ECO:0000256" key="4">
    <source>
        <dbReference type="PROSITE-ProRule" id="PRU10141"/>
    </source>
</evidence>
<evidence type="ECO:0000256" key="5">
    <source>
        <dbReference type="RuleBase" id="RU000304"/>
    </source>
</evidence>
<evidence type="ECO:0000256" key="3">
    <source>
        <dbReference type="ARBA" id="ARBA00022840"/>
    </source>
</evidence>
<keyword evidence="2 4" id="KW-0547">Nucleotide-binding</keyword>
<dbReference type="SUPFAM" id="SSF56112">
    <property type="entry name" value="Protein kinase-like (PK-like)"/>
    <property type="match status" value="1"/>
</dbReference>
<sequence length="403" mass="44301">MLSDSSTMVGLSDDVLQNWKLIGRGGFGAVYRATQKDWHFDVAVKMLHTNTHPDSEELWREAKNMTKASSQFVTRVFGVYRGCPPGGRTTGEQAGLVMELMKRGTLEALLQGLAGPPPWPLAFRLAHQLALGMNFLHTMAPPLLHKDLKPSNVLLDDDLNAKLADFGLSRVCILKNSRKTTGGGGTVAYTPPEAFQLSYRPRLSYDVYSYGIVLWSILTDAFMSSLVALRVPHGDRPPAHEVDTSQAEGLSDLSELMEKCWDGDSARRPSSGDCSEVTSCVFSRHGMAIRNAVDQVLSKLDSESQTLPIPQSACISVRSYAVPQAQFVDYHRADIIQEVSTAMAITEHLGNMVHPETYSQIQAKDTNQDKIRVLYTTTLHAGGVEVKAAFYDGLEILESSLLE</sequence>
<comment type="caution">
    <text evidence="7">The sequence shown here is derived from an EMBL/GenBank/DDBJ whole genome shotgun (WGS) entry which is preliminary data.</text>
</comment>
<accession>A0A9Q0E237</accession>
<dbReference type="InterPro" id="IPR017441">
    <property type="entry name" value="Protein_kinase_ATP_BS"/>
</dbReference>
<dbReference type="EMBL" id="JANIIK010000109">
    <property type="protein sequence ID" value="KAJ3598634.1"/>
    <property type="molecule type" value="Genomic_DNA"/>
</dbReference>
<dbReference type="InterPro" id="IPR011009">
    <property type="entry name" value="Kinase-like_dom_sf"/>
</dbReference>
<dbReference type="Gene3D" id="1.10.533.10">
    <property type="entry name" value="Death Domain, Fas"/>
    <property type="match status" value="1"/>
</dbReference>
<evidence type="ECO:0000259" key="6">
    <source>
        <dbReference type="PROSITE" id="PS50011"/>
    </source>
</evidence>
<keyword evidence="1 5" id="KW-0723">Serine/threonine-protein kinase</keyword>
<protein>
    <recommendedName>
        <fullName evidence="6">Protein kinase domain-containing protein</fullName>
    </recommendedName>
</protein>
<dbReference type="InterPro" id="IPR000719">
    <property type="entry name" value="Prot_kinase_dom"/>
</dbReference>
<dbReference type="GO" id="GO:0043123">
    <property type="term" value="P:positive regulation of canonical NF-kappaB signal transduction"/>
    <property type="evidence" value="ECO:0007669"/>
    <property type="project" value="UniProtKB-ARBA"/>
</dbReference>
<dbReference type="SMART" id="SM00220">
    <property type="entry name" value="S_TKc"/>
    <property type="match status" value="1"/>
</dbReference>
<evidence type="ECO:0000313" key="7">
    <source>
        <dbReference type="EMBL" id="KAJ3598634.1"/>
    </source>
</evidence>
<evidence type="ECO:0000313" key="8">
    <source>
        <dbReference type="Proteomes" id="UP001148018"/>
    </source>
</evidence>
<keyword evidence="3 4" id="KW-0067">ATP-binding</keyword>
<dbReference type="GO" id="GO:0031349">
    <property type="term" value="P:positive regulation of defense response"/>
    <property type="evidence" value="ECO:0007669"/>
    <property type="project" value="UniProtKB-ARBA"/>
</dbReference>
<dbReference type="GO" id="GO:0009893">
    <property type="term" value="P:positive regulation of metabolic process"/>
    <property type="evidence" value="ECO:0007669"/>
    <property type="project" value="UniProtKB-ARBA"/>
</dbReference>
<dbReference type="PROSITE" id="PS50011">
    <property type="entry name" value="PROTEIN_KINASE_DOM"/>
    <property type="match status" value="1"/>
</dbReference>
<evidence type="ECO:0000256" key="2">
    <source>
        <dbReference type="ARBA" id="ARBA00022741"/>
    </source>
</evidence>
<reference evidence="7" key="1">
    <citation type="submission" date="2022-07" db="EMBL/GenBank/DDBJ databases">
        <title>Chromosome-level genome of Muraenolepis orangiensis.</title>
        <authorList>
            <person name="Kim J."/>
        </authorList>
    </citation>
    <scope>NUCLEOTIDE SEQUENCE</scope>
    <source>
        <strain evidence="7">KU_S4_2022</strain>
        <tissue evidence="7">Muscle</tissue>
    </source>
</reference>
<dbReference type="InterPro" id="IPR051681">
    <property type="entry name" value="Ser/Thr_Kinases-Pseudokinases"/>
</dbReference>
<feature type="binding site" evidence="4">
    <location>
        <position position="45"/>
    </location>
    <ligand>
        <name>ATP</name>
        <dbReference type="ChEBI" id="CHEBI:30616"/>
    </ligand>
</feature>
<keyword evidence="8" id="KW-1185">Reference proteome</keyword>
<dbReference type="OrthoDB" id="4062651at2759"/>
<dbReference type="Gene3D" id="1.10.510.10">
    <property type="entry name" value="Transferase(Phosphotransferase) domain 1"/>
    <property type="match status" value="1"/>
</dbReference>
<dbReference type="GO" id="GO:0004706">
    <property type="term" value="F:JUN kinase kinase kinase activity"/>
    <property type="evidence" value="ECO:0007669"/>
    <property type="project" value="TreeGrafter"/>
</dbReference>
<dbReference type="PROSITE" id="PS00108">
    <property type="entry name" value="PROTEIN_KINASE_ST"/>
    <property type="match status" value="1"/>
</dbReference>